<keyword evidence="5" id="KW-1185">Reference proteome</keyword>
<evidence type="ECO:0000256" key="1">
    <source>
        <dbReference type="ARBA" id="ARBA00008779"/>
    </source>
</evidence>
<reference evidence="4 5" key="1">
    <citation type="submission" date="2018-02" db="EMBL/GenBank/DDBJ databases">
        <title>FDA/CDC Antimicrobial Resistant Isolate Bank Genome Sequencing.</title>
        <authorList>
            <person name="Benahmed F.H."/>
            <person name="Lutgring J.D."/>
            <person name="Yoo B."/>
            <person name="Machado M."/>
            <person name="Brown A."/>
            <person name="McAllister G."/>
            <person name="Perry A."/>
            <person name="Halpin A.L."/>
            <person name="Vavikolanu K."/>
            <person name="Ott S."/>
            <person name="Zhao X."/>
            <person name="Tallon L.J."/>
            <person name="Sadzewicz L."/>
            <person name="Aluvathingal J."/>
            <person name="Nadendla S."/>
            <person name="Voskania-kordi A."/>
            <person name="Simonyan V."/>
            <person name="Patel J."/>
            <person name="Shawar R.M."/>
        </authorList>
    </citation>
    <scope>NUCLEOTIDE SEQUENCE [LARGE SCALE GENOMIC DNA]</scope>
    <source>
        <strain evidence="4 5">AR_0356</strain>
    </source>
</reference>
<name>A0A2R3J2V4_9PSED</name>
<organism evidence="4 5">
    <name type="scientific">Pseudomonas paraeruginosa</name>
    <dbReference type="NCBI Taxonomy" id="2994495"/>
    <lineage>
        <taxon>Bacteria</taxon>
        <taxon>Pseudomonadati</taxon>
        <taxon>Pseudomonadota</taxon>
        <taxon>Gammaproteobacteria</taxon>
        <taxon>Pseudomonadales</taxon>
        <taxon>Pseudomonadaceae</taxon>
        <taxon>Pseudomonas</taxon>
    </lineage>
</organism>
<dbReference type="SUPFAM" id="SSF53649">
    <property type="entry name" value="Alkaline phosphatase-like"/>
    <property type="match status" value="1"/>
</dbReference>
<dbReference type="InterPro" id="IPR011989">
    <property type="entry name" value="ARM-like"/>
</dbReference>
<sequence>MPQIDRRRLLQWGSMFLASSLTGVSLASTSRRQSRPNILWLVSEDNCPFIGAYGDPLARTPTLDRLAREGILYRNVYSNAPVCAPSRFGILTGVYAESCAPANHMRARARLPDVLKTYPQYLREAGYYCSNNAKTDYNCDVDPSAIWDECSGSAHWRSRPRDTPFMAVFNHETTHESRIFFDRGGAVRPQDIRVPAYLPDTPAIRQDFASYYNLMERLDGQIAERLAELEEDGLAEDTIVFYYSDNGGVLPRSKRYCYEEGLRCALIVRVPKKWAHLVDMPAGSQVDTPVTFIDLAPSVLALAGLPAPAQMQGSALFAVAEPRTQRHAFGMRNRMDERYDFVRTVSDTRYRYIRNYLPHRICGQYQAFGWMAGGYRDWLRLFQEGRLSPQQAAFFGERPHEELYDLRQDPDEVANLADSPAHREKLEELRGVLDRHMLQINDNGFIPEGSPLEGYLESRKPGAYPLQRIMRLAVIAARRDPASLDVLIASLDDENEVIRFWAASGLLMLRERAAPARERLLKTLHEDTSQTRIVAAEALVHLHEEGPAIALLAGYLDPGRDKPLRLQAINALTYCGAPARAVLPALKTCAEDDDQDVRSSSEYLVRVLEGRFDPEKPVFDLWFFLRKRVVEAIRSRLG</sequence>
<evidence type="ECO:0000256" key="2">
    <source>
        <dbReference type="ARBA" id="ARBA00022801"/>
    </source>
</evidence>
<gene>
    <name evidence="4" type="ORF">CSB93_3897</name>
</gene>
<proteinExistence type="inferred from homology"/>
<dbReference type="InterPro" id="IPR052701">
    <property type="entry name" value="GAG_Ulvan_Degrading_Sulfatases"/>
</dbReference>
<dbReference type="RefSeq" id="WP_053817103.1">
    <property type="nucleotide sequence ID" value="NZ_CP027169.1"/>
</dbReference>
<comment type="similarity">
    <text evidence="1">Belongs to the sulfatase family.</text>
</comment>
<dbReference type="InterPro" id="IPR016024">
    <property type="entry name" value="ARM-type_fold"/>
</dbReference>
<protein>
    <submittedName>
        <fullName evidence="4">Sulfatase family protein</fullName>
    </submittedName>
</protein>
<dbReference type="InterPro" id="IPR017850">
    <property type="entry name" value="Alkaline_phosphatase_core_sf"/>
</dbReference>
<dbReference type="SUPFAM" id="SSF48371">
    <property type="entry name" value="ARM repeat"/>
    <property type="match status" value="1"/>
</dbReference>
<dbReference type="AlphaFoldDB" id="A0A2R3J2V4"/>
<dbReference type="Pfam" id="PF00884">
    <property type="entry name" value="Sulfatase"/>
    <property type="match status" value="2"/>
</dbReference>
<evidence type="ECO:0000313" key="4">
    <source>
        <dbReference type="EMBL" id="AVK08187.1"/>
    </source>
</evidence>
<feature type="domain" description="Sulfatase N-terminal" evidence="3">
    <location>
        <begin position="167"/>
        <end position="304"/>
    </location>
</feature>
<dbReference type="InterPro" id="IPR000917">
    <property type="entry name" value="Sulfatase_N"/>
</dbReference>
<evidence type="ECO:0000313" key="5">
    <source>
        <dbReference type="Proteomes" id="UP000238390"/>
    </source>
</evidence>
<dbReference type="PROSITE" id="PS00523">
    <property type="entry name" value="SULFATASE_1"/>
    <property type="match status" value="1"/>
</dbReference>
<dbReference type="InterPro" id="IPR024607">
    <property type="entry name" value="Sulfatase_CS"/>
</dbReference>
<feature type="domain" description="Sulfatase N-terminal" evidence="3">
    <location>
        <begin position="36"/>
        <end position="128"/>
    </location>
</feature>
<dbReference type="PANTHER" id="PTHR43751:SF1">
    <property type="entry name" value="SULFATASE ATSG-RELATED"/>
    <property type="match status" value="1"/>
</dbReference>
<dbReference type="Gene3D" id="1.25.10.10">
    <property type="entry name" value="Leucine-rich Repeat Variant"/>
    <property type="match status" value="1"/>
</dbReference>
<accession>A0A2R3J2V4</accession>
<keyword evidence="2" id="KW-0378">Hydrolase</keyword>
<evidence type="ECO:0000259" key="3">
    <source>
        <dbReference type="Pfam" id="PF00884"/>
    </source>
</evidence>
<dbReference type="PANTHER" id="PTHR43751">
    <property type="entry name" value="SULFATASE"/>
    <property type="match status" value="1"/>
</dbReference>
<dbReference type="EMBL" id="CP027169">
    <property type="protein sequence ID" value="AVK08187.1"/>
    <property type="molecule type" value="Genomic_DNA"/>
</dbReference>
<dbReference type="CDD" id="cd16027">
    <property type="entry name" value="SGSH"/>
    <property type="match status" value="1"/>
</dbReference>
<dbReference type="GO" id="GO:0016787">
    <property type="term" value="F:hydrolase activity"/>
    <property type="evidence" value="ECO:0007669"/>
    <property type="project" value="UniProtKB-KW"/>
</dbReference>
<dbReference type="Proteomes" id="UP000238390">
    <property type="component" value="Chromosome"/>
</dbReference>
<dbReference type="Gene3D" id="3.40.720.10">
    <property type="entry name" value="Alkaline Phosphatase, subunit A"/>
    <property type="match status" value="1"/>
</dbReference>